<comment type="caution">
    <text evidence="4">The sequence shown here is derived from an EMBL/GenBank/DDBJ whole genome shotgun (WGS) entry which is preliminary data.</text>
</comment>
<dbReference type="EMBL" id="JAGEOK010000008">
    <property type="protein sequence ID" value="MBO2438520.1"/>
    <property type="molecule type" value="Genomic_DNA"/>
</dbReference>
<name>A0ABS3QX09_9ACTN</name>
<accession>A0ABS3QX09</accession>
<keyword evidence="3" id="KW-0479">Metal-binding</keyword>
<comment type="cofactor">
    <cofactor evidence="1">
        <name>heme</name>
        <dbReference type="ChEBI" id="CHEBI:30413"/>
    </cofactor>
</comment>
<dbReference type="PANTHER" id="PTHR24305">
    <property type="entry name" value="CYTOCHROME P450"/>
    <property type="match status" value="1"/>
</dbReference>
<sequence>MREGWLWRPLSRLIGDPSGADELWWTKREVFARLVSGPSIRDFADEMAATISTAVAEMAARGRDGRALDAGEEMARIVYRAITRVLIGNKITDEQADRLGAALRTTSASMRPRLMFPFVPNAVPFAGDRRFRRSVAGIDEMVFPIVDRARRRGPDGRDIVSRLLEARTSDGRGFTRQELRDGMVSLFVAGTETTTIAMTFLWTVLRLYPPGWMLPRKVVDDDVIGGAPVKAGGLIVMSPYLTNRLPELWDRPEEFAPSRHDPGAQQPAFSYLTFGGGPHACVGKPFFLAEVQLIIAAVLSTLHVTVLGAPSARPQLGLTLRPRERTMLRLIPRTATGGDGRVSGDG</sequence>
<dbReference type="Proteomes" id="UP000666915">
    <property type="component" value="Unassembled WGS sequence"/>
</dbReference>
<evidence type="ECO:0000313" key="4">
    <source>
        <dbReference type="EMBL" id="MBO2438520.1"/>
    </source>
</evidence>
<keyword evidence="3" id="KW-0503">Monooxygenase</keyword>
<evidence type="ECO:0000256" key="3">
    <source>
        <dbReference type="RuleBase" id="RU000461"/>
    </source>
</evidence>
<dbReference type="InterPro" id="IPR017972">
    <property type="entry name" value="Cyt_P450_CS"/>
</dbReference>
<proteinExistence type="inferred from homology"/>
<dbReference type="InterPro" id="IPR050121">
    <property type="entry name" value="Cytochrome_P450_monoxygenase"/>
</dbReference>
<dbReference type="SUPFAM" id="SSF48264">
    <property type="entry name" value="Cytochrome P450"/>
    <property type="match status" value="1"/>
</dbReference>
<keyword evidence="3" id="KW-0349">Heme</keyword>
<keyword evidence="5" id="KW-1185">Reference proteome</keyword>
<dbReference type="InterPro" id="IPR002401">
    <property type="entry name" value="Cyt_P450_E_grp-I"/>
</dbReference>
<dbReference type="PANTHER" id="PTHR24305:SF166">
    <property type="entry name" value="CYTOCHROME P450 12A4, MITOCHONDRIAL-RELATED"/>
    <property type="match status" value="1"/>
</dbReference>
<keyword evidence="3" id="KW-0560">Oxidoreductase</keyword>
<dbReference type="InterPro" id="IPR001128">
    <property type="entry name" value="Cyt_P450"/>
</dbReference>
<dbReference type="PROSITE" id="PS00086">
    <property type="entry name" value="CYTOCHROME_P450"/>
    <property type="match status" value="1"/>
</dbReference>
<keyword evidence="3" id="KW-0408">Iron</keyword>
<organism evidence="4 5">
    <name type="scientific">Actinomadura nitritigenes</name>
    <dbReference type="NCBI Taxonomy" id="134602"/>
    <lineage>
        <taxon>Bacteria</taxon>
        <taxon>Bacillati</taxon>
        <taxon>Actinomycetota</taxon>
        <taxon>Actinomycetes</taxon>
        <taxon>Streptosporangiales</taxon>
        <taxon>Thermomonosporaceae</taxon>
        <taxon>Actinomadura</taxon>
    </lineage>
</organism>
<reference evidence="4 5" key="1">
    <citation type="submission" date="2021-03" db="EMBL/GenBank/DDBJ databases">
        <authorList>
            <person name="Kanchanasin P."/>
            <person name="Saeng-In P."/>
            <person name="Phongsopitanun W."/>
            <person name="Yuki M."/>
            <person name="Kudo T."/>
            <person name="Ohkuma M."/>
            <person name="Tanasupawat S."/>
        </authorList>
    </citation>
    <scope>NUCLEOTIDE SEQUENCE [LARGE SCALE GENOMIC DNA]</scope>
    <source>
        <strain evidence="4 5">L46</strain>
    </source>
</reference>
<comment type="similarity">
    <text evidence="2 3">Belongs to the cytochrome P450 family.</text>
</comment>
<dbReference type="RefSeq" id="WP_208266855.1">
    <property type="nucleotide sequence ID" value="NZ_BAAAGM010000012.1"/>
</dbReference>
<dbReference type="Pfam" id="PF00067">
    <property type="entry name" value="p450"/>
    <property type="match status" value="2"/>
</dbReference>
<dbReference type="Gene3D" id="1.10.630.10">
    <property type="entry name" value="Cytochrome P450"/>
    <property type="match status" value="2"/>
</dbReference>
<evidence type="ECO:0000313" key="5">
    <source>
        <dbReference type="Proteomes" id="UP000666915"/>
    </source>
</evidence>
<protein>
    <submittedName>
        <fullName evidence="4">Cytochrome P450</fullName>
    </submittedName>
</protein>
<gene>
    <name evidence="4" type="ORF">J4557_13435</name>
</gene>
<evidence type="ECO:0000256" key="1">
    <source>
        <dbReference type="ARBA" id="ARBA00001971"/>
    </source>
</evidence>
<dbReference type="InterPro" id="IPR036396">
    <property type="entry name" value="Cyt_P450_sf"/>
</dbReference>
<dbReference type="PRINTS" id="PR00463">
    <property type="entry name" value="EP450I"/>
</dbReference>
<evidence type="ECO:0000256" key="2">
    <source>
        <dbReference type="ARBA" id="ARBA00010617"/>
    </source>
</evidence>